<reference evidence="1" key="1">
    <citation type="journal article" date="2006" name="Appl. Environ. Microbiol.">
        <title>Identification of a DNA methyltransferase gene carried on a pathogenicity island-like element (VPAI) in Vibrio parahaemolyticus and its prevalence among clinical and environmental isolates.</title>
        <authorList>
            <person name="Wang H.Z."/>
            <person name="Wong M.M."/>
            <person name="O'Toole D."/>
            <person name="Mak M.M."/>
            <person name="Wu R.S."/>
            <person name="Kong R.Y."/>
        </authorList>
    </citation>
    <scope>NUCLEOTIDE SEQUENCE</scope>
</reference>
<reference evidence="1" key="2">
    <citation type="submission" date="2006-07" db="EMBL/GenBank/DDBJ databases">
        <authorList>
            <person name="Wang H."/>
            <person name="Wong M.L."/>
            <person name="O'Toole D.K."/>
            <person name="Mak M.H."/>
            <person name="Wu R.S."/>
            <person name="Kong R.C."/>
        </authorList>
    </citation>
    <scope>NUCLEOTIDE SEQUENCE</scope>
</reference>
<name>Q0GIK0_VIBPH</name>
<dbReference type="EMBL" id="DQ862481">
    <property type="protein sequence ID" value="ABI32384.1"/>
    <property type="molecule type" value="Genomic_DNA"/>
</dbReference>
<accession>Q0GIK0</accession>
<protein>
    <submittedName>
        <fullName evidence="1">Uncharacterized protein</fullName>
    </submittedName>
</protein>
<organism evidence="1">
    <name type="scientific">Vibrio parahaemolyticus</name>
    <dbReference type="NCBI Taxonomy" id="670"/>
    <lineage>
        <taxon>Bacteria</taxon>
        <taxon>Pseudomonadati</taxon>
        <taxon>Pseudomonadota</taxon>
        <taxon>Gammaproteobacteria</taxon>
        <taxon>Vibrionales</taxon>
        <taxon>Vibrionaceae</taxon>
        <taxon>Vibrio</taxon>
    </lineage>
</organism>
<sequence length="47" mass="5301">MRQQWLPLVVTSVWVCCHDLCPKACQLCLGSLDYLSARSLVQNLVLP</sequence>
<dbReference type="AlphaFoldDB" id="Q0GIK0"/>
<evidence type="ECO:0000313" key="1">
    <source>
        <dbReference type="EMBL" id="ABI32384.1"/>
    </source>
</evidence>
<proteinExistence type="predicted"/>